<dbReference type="Gene3D" id="3.40.1010.10">
    <property type="entry name" value="Cobalt-precorrin-4 Transmethylase, Domain 1"/>
    <property type="match status" value="1"/>
</dbReference>
<dbReference type="EMBL" id="CP067977">
    <property type="protein sequence ID" value="QQQ20070.1"/>
    <property type="molecule type" value="Genomic_DNA"/>
</dbReference>
<dbReference type="HAMAP" id="MF_01877">
    <property type="entry name" value="16SrRNA_methyltr_I"/>
    <property type="match status" value="1"/>
</dbReference>
<dbReference type="InterPro" id="IPR000595">
    <property type="entry name" value="cNMP-bd_dom"/>
</dbReference>
<dbReference type="InterPro" id="IPR014777">
    <property type="entry name" value="4pyrrole_Mease_sub1"/>
</dbReference>
<dbReference type="Pfam" id="PF00590">
    <property type="entry name" value="TP_methylase"/>
    <property type="match status" value="1"/>
</dbReference>
<dbReference type="RefSeq" id="WP_201104666.1">
    <property type="nucleotide sequence ID" value="NZ_CP067977.1"/>
</dbReference>
<evidence type="ECO:0000259" key="7">
    <source>
        <dbReference type="PROSITE" id="PS50042"/>
    </source>
</evidence>
<dbReference type="PANTHER" id="PTHR46111">
    <property type="entry name" value="RIBOSOMAL RNA SMALL SUBUNIT METHYLTRANSFERASE I"/>
    <property type="match status" value="1"/>
</dbReference>
<evidence type="ECO:0000313" key="8">
    <source>
        <dbReference type="EMBL" id="QQQ20070.1"/>
    </source>
</evidence>
<dbReference type="InterPro" id="IPR018063">
    <property type="entry name" value="SAM_MeTrfase_RsmI_CS"/>
</dbReference>
<dbReference type="InterPro" id="IPR014776">
    <property type="entry name" value="4pyrrole_Mease_sub2"/>
</dbReference>
<comment type="catalytic activity">
    <reaction evidence="6">
        <text>cytidine(1402) in 16S rRNA + S-adenosyl-L-methionine = 2'-O-methylcytidine(1402) in 16S rRNA + S-adenosyl-L-homocysteine + H(+)</text>
        <dbReference type="Rhea" id="RHEA:42924"/>
        <dbReference type="Rhea" id="RHEA-COMP:10285"/>
        <dbReference type="Rhea" id="RHEA-COMP:10286"/>
        <dbReference type="ChEBI" id="CHEBI:15378"/>
        <dbReference type="ChEBI" id="CHEBI:57856"/>
        <dbReference type="ChEBI" id="CHEBI:59789"/>
        <dbReference type="ChEBI" id="CHEBI:74495"/>
        <dbReference type="ChEBI" id="CHEBI:82748"/>
        <dbReference type="EC" id="2.1.1.198"/>
    </reaction>
</comment>
<keyword evidence="2 6" id="KW-0698">rRNA processing</keyword>
<accession>A0ABX7BX37</accession>
<dbReference type="GO" id="GO:0008168">
    <property type="term" value="F:methyltransferase activity"/>
    <property type="evidence" value="ECO:0007669"/>
    <property type="project" value="UniProtKB-KW"/>
</dbReference>
<gene>
    <name evidence="6 8" type="primary">rsmI</name>
    <name evidence="8" type="ORF">JIP62_08985</name>
</gene>
<comment type="similarity">
    <text evidence="6">Belongs to the methyltransferase superfamily. RsmI family.</text>
</comment>
<comment type="function">
    <text evidence="6">Catalyzes the 2'-O-methylation of the ribose of cytidine 1402 (C1402) in 16S rRNA.</text>
</comment>
<dbReference type="PIRSF" id="PIRSF005917">
    <property type="entry name" value="MTase_YraL"/>
    <property type="match status" value="1"/>
</dbReference>
<evidence type="ECO:0000256" key="4">
    <source>
        <dbReference type="ARBA" id="ARBA00022679"/>
    </source>
</evidence>
<keyword evidence="9" id="KW-1185">Reference proteome</keyword>
<proteinExistence type="inferred from homology"/>
<dbReference type="PROSITE" id="PS01296">
    <property type="entry name" value="RSMI"/>
    <property type="match status" value="1"/>
</dbReference>
<evidence type="ECO:0000256" key="1">
    <source>
        <dbReference type="ARBA" id="ARBA00022490"/>
    </source>
</evidence>
<dbReference type="EC" id="2.1.1.198" evidence="6"/>
<reference evidence="8 9" key="1">
    <citation type="submission" date="2021-01" db="EMBL/GenBank/DDBJ databases">
        <title>Brevundimonas vitis sp. nov., an bacterium isolated from grape (Vitis vinifera).</title>
        <authorList>
            <person name="Jiang L."/>
            <person name="Lee J."/>
        </authorList>
    </citation>
    <scope>NUCLEOTIDE SEQUENCE [LARGE SCALE GENOMIC DNA]</scope>
    <source>
        <strain evidence="8 9">GRTSA-9</strain>
    </source>
</reference>
<dbReference type="NCBIfam" id="TIGR00096">
    <property type="entry name" value="16S rRNA (cytidine(1402)-2'-O)-methyltransferase"/>
    <property type="match status" value="1"/>
</dbReference>
<protein>
    <recommendedName>
        <fullName evidence="6">Ribosomal RNA small subunit methyltransferase I</fullName>
        <ecNumber evidence="6">2.1.1.198</ecNumber>
    </recommendedName>
    <alternativeName>
        <fullName evidence="6">16S rRNA 2'-O-ribose C1402 methyltransferase</fullName>
    </alternativeName>
    <alternativeName>
        <fullName evidence="6">rRNA (cytidine-2'-O-)-methyltransferase RsmI</fullName>
    </alternativeName>
</protein>
<comment type="subcellular location">
    <subcellularLocation>
        <location evidence="6">Cytoplasm</location>
    </subcellularLocation>
</comment>
<dbReference type="CDD" id="cd11648">
    <property type="entry name" value="RsmI"/>
    <property type="match status" value="1"/>
</dbReference>
<dbReference type="InterPro" id="IPR000878">
    <property type="entry name" value="4pyrrol_Mease"/>
</dbReference>
<keyword evidence="5 6" id="KW-0949">S-adenosyl-L-methionine</keyword>
<dbReference type="InterPro" id="IPR035996">
    <property type="entry name" value="4pyrrol_Methylase_sf"/>
</dbReference>
<dbReference type="Gene3D" id="3.30.950.10">
    <property type="entry name" value="Methyltransferase, Cobalt-precorrin-4 Transmethylase, Domain 2"/>
    <property type="match status" value="1"/>
</dbReference>
<dbReference type="PROSITE" id="PS50042">
    <property type="entry name" value="CNMP_BINDING_3"/>
    <property type="match status" value="1"/>
</dbReference>
<dbReference type="GO" id="GO:0032259">
    <property type="term" value="P:methylation"/>
    <property type="evidence" value="ECO:0007669"/>
    <property type="project" value="UniProtKB-KW"/>
</dbReference>
<keyword evidence="3 6" id="KW-0489">Methyltransferase</keyword>
<dbReference type="PANTHER" id="PTHR46111:SF1">
    <property type="entry name" value="RIBOSOMAL RNA SMALL SUBUNIT METHYLTRANSFERASE I"/>
    <property type="match status" value="1"/>
</dbReference>
<dbReference type="Proteomes" id="UP000595448">
    <property type="component" value="Chromosome"/>
</dbReference>
<keyword evidence="1 6" id="KW-0963">Cytoplasm</keyword>
<evidence type="ECO:0000256" key="2">
    <source>
        <dbReference type="ARBA" id="ARBA00022552"/>
    </source>
</evidence>
<dbReference type="InterPro" id="IPR053910">
    <property type="entry name" value="RsmI_HTH"/>
</dbReference>
<feature type="domain" description="Cyclic nucleotide-binding" evidence="7">
    <location>
        <begin position="225"/>
        <end position="278"/>
    </location>
</feature>
<evidence type="ECO:0000256" key="6">
    <source>
        <dbReference type="HAMAP-Rule" id="MF_01877"/>
    </source>
</evidence>
<sequence length="290" mass="29915">MTEPSPFPPAAPPPRPVAPGLYLVATPIGNLRDMTLRALDVLAAADLVLAEDTRVTGKLLSAYGLKAKLERCDDHASERAAQVAIERIGAGAVVALVSDAGTPLVSDPGFVVARTVISAGLPVHPIPGASSLLAALCIAGLPADHVLFAGFLPAKSGARRTALEALKGPHTLVLFESGPRLADSLADMAAVLGPRPAAVARELTKLYEECVRGTLDTLAVDPRCQGPKGEIVVVIGPGTAEVASEADAEAALIEALTRLPPGEAAAEVSRALDLPRKALYRRALALQGRR</sequence>
<keyword evidence="4 6" id="KW-0808">Transferase</keyword>
<dbReference type="InterPro" id="IPR008189">
    <property type="entry name" value="rRNA_ssu_MeTfrase_I"/>
</dbReference>
<organism evidence="8 9">
    <name type="scientific">Brevundimonas vitisensis</name>
    <dbReference type="NCBI Taxonomy" id="2800818"/>
    <lineage>
        <taxon>Bacteria</taxon>
        <taxon>Pseudomonadati</taxon>
        <taxon>Pseudomonadota</taxon>
        <taxon>Alphaproteobacteria</taxon>
        <taxon>Caulobacterales</taxon>
        <taxon>Caulobacteraceae</taxon>
        <taxon>Brevundimonas</taxon>
    </lineage>
</organism>
<dbReference type="Pfam" id="PF23016">
    <property type="entry name" value="RsmI_C"/>
    <property type="match status" value="1"/>
</dbReference>
<name>A0ABX7BX37_9CAUL</name>
<dbReference type="SUPFAM" id="SSF53790">
    <property type="entry name" value="Tetrapyrrole methylase"/>
    <property type="match status" value="1"/>
</dbReference>
<evidence type="ECO:0000256" key="3">
    <source>
        <dbReference type="ARBA" id="ARBA00022603"/>
    </source>
</evidence>
<evidence type="ECO:0000313" key="9">
    <source>
        <dbReference type="Proteomes" id="UP000595448"/>
    </source>
</evidence>
<evidence type="ECO:0000256" key="5">
    <source>
        <dbReference type="ARBA" id="ARBA00022691"/>
    </source>
</evidence>